<name>A0A8J4DZT6_9ACTN</name>
<comment type="caution">
    <text evidence="2">The sequence shown here is derived from an EMBL/GenBank/DDBJ whole genome shotgun (WGS) entry which is preliminary data.</text>
</comment>
<organism evidence="2 3">
    <name type="scientific">Virgisporangium aurantiacum</name>
    <dbReference type="NCBI Taxonomy" id="175570"/>
    <lineage>
        <taxon>Bacteria</taxon>
        <taxon>Bacillati</taxon>
        <taxon>Actinomycetota</taxon>
        <taxon>Actinomycetes</taxon>
        <taxon>Micromonosporales</taxon>
        <taxon>Micromonosporaceae</taxon>
        <taxon>Virgisporangium</taxon>
    </lineage>
</organism>
<feature type="region of interest" description="Disordered" evidence="1">
    <location>
        <begin position="1"/>
        <end position="33"/>
    </location>
</feature>
<evidence type="ECO:0000313" key="2">
    <source>
        <dbReference type="EMBL" id="GIJ54357.1"/>
    </source>
</evidence>
<dbReference type="AlphaFoldDB" id="A0A8J4DZT6"/>
<gene>
    <name evidence="2" type="ORF">Vau01_018730</name>
</gene>
<feature type="compositionally biased region" description="Basic and acidic residues" evidence="1">
    <location>
        <begin position="1"/>
        <end position="22"/>
    </location>
</feature>
<reference evidence="2" key="1">
    <citation type="submission" date="2021-01" db="EMBL/GenBank/DDBJ databases">
        <title>Whole genome shotgun sequence of Virgisporangium aurantiacum NBRC 16421.</title>
        <authorList>
            <person name="Komaki H."/>
            <person name="Tamura T."/>
        </authorList>
    </citation>
    <scope>NUCLEOTIDE SEQUENCE</scope>
    <source>
        <strain evidence="2">NBRC 16421</strain>
    </source>
</reference>
<sequence length="64" mass="6922">MDPDHARMADPGRRARLAEHTRPGRPGQLTGPGIAEDILFDGYLPVEQLVMGEPDPPHAAPAQQ</sequence>
<dbReference type="Proteomes" id="UP000612585">
    <property type="component" value="Unassembled WGS sequence"/>
</dbReference>
<proteinExistence type="predicted"/>
<dbReference type="EMBL" id="BOPG01000012">
    <property type="protein sequence ID" value="GIJ54357.1"/>
    <property type="molecule type" value="Genomic_DNA"/>
</dbReference>
<protein>
    <submittedName>
        <fullName evidence="2">Uncharacterized protein</fullName>
    </submittedName>
</protein>
<evidence type="ECO:0000313" key="3">
    <source>
        <dbReference type="Proteomes" id="UP000612585"/>
    </source>
</evidence>
<keyword evidence="3" id="KW-1185">Reference proteome</keyword>
<accession>A0A8J4DZT6</accession>
<evidence type="ECO:0000256" key="1">
    <source>
        <dbReference type="SAM" id="MobiDB-lite"/>
    </source>
</evidence>